<dbReference type="GeneID" id="66979049"/>
<reference evidence="1" key="2">
    <citation type="submission" date="2021-02" db="EMBL/GenBank/DDBJ databases">
        <title>Aspergillus chevalieri M1 genome sequence.</title>
        <authorList>
            <person name="Kadooka C."/>
            <person name="Mori K."/>
            <person name="Futagami T."/>
        </authorList>
    </citation>
    <scope>NUCLEOTIDE SEQUENCE</scope>
    <source>
        <strain evidence="1">M1</strain>
    </source>
</reference>
<dbReference type="Proteomes" id="UP000637239">
    <property type="component" value="Chromosome 2"/>
</dbReference>
<dbReference type="EMBL" id="AP024417">
    <property type="protein sequence ID" value="BCR84690.1"/>
    <property type="molecule type" value="Genomic_DNA"/>
</dbReference>
<proteinExistence type="predicted"/>
<gene>
    <name evidence="1" type="ORF">ACHE_20148A</name>
</gene>
<evidence type="ECO:0000313" key="2">
    <source>
        <dbReference type="Proteomes" id="UP000637239"/>
    </source>
</evidence>
<dbReference type="KEGG" id="ache:ACHE_20148A"/>
<sequence>MAASEKFDEKGRLEAVEDLTRALDFETTSTEAWLARWLANINWSESSPRRLVVTESKNSLLQTAQ</sequence>
<name>A0A7R7VH95_ASPCH</name>
<organism evidence="1 2">
    <name type="scientific">Aspergillus chevalieri</name>
    <name type="common">Eurotium chevalieri</name>
    <dbReference type="NCBI Taxonomy" id="182096"/>
    <lineage>
        <taxon>Eukaryota</taxon>
        <taxon>Fungi</taxon>
        <taxon>Dikarya</taxon>
        <taxon>Ascomycota</taxon>
        <taxon>Pezizomycotina</taxon>
        <taxon>Eurotiomycetes</taxon>
        <taxon>Eurotiomycetidae</taxon>
        <taxon>Eurotiales</taxon>
        <taxon>Aspergillaceae</taxon>
        <taxon>Aspergillus</taxon>
        <taxon>Aspergillus subgen. Aspergillus</taxon>
    </lineage>
</organism>
<keyword evidence="2" id="KW-1185">Reference proteome</keyword>
<protein>
    <submittedName>
        <fullName evidence="1">Uncharacterized protein</fullName>
    </submittedName>
</protein>
<dbReference type="AlphaFoldDB" id="A0A7R7VH95"/>
<accession>A0A7R7VH95</accession>
<evidence type="ECO:0000313" key="1">
    <source>
        <dbReference type="EMBL" id="BCR84690.1"/>
    </source>
</evidence>
<reference evidence="1" key="1">
    <citation type="submission" date="2021-01" db="EMBL/GenBank/DDBJ databases">
        <authorList>
            <consortium name="Aspergillus chevalieri M1 genome sequencing consortium"/>
            <person name="Kazuki M."/>
            <person name="Futagami T."/>
        </authorList>
    </citation>
    <scope>NUCLEOTIDE SEQUENCE</scope>
    <source>
        <strain evidence="1">M1</strain>
    </source>
</reference>
<dbReference type="RefSeq" id="XP_043133212.1">
    <property type="nucleotide sequence ID" value="XM_043284419.1"/>
</dbReference>